<evidence type="ECO:0000256" key="10">
    <source>
        <dbReference type="ARBA" id="ARBA00022801"/>
    </source>
</evidence>
<keyword evidence="7 13" id="KW-0479">Metal-binding</keyword>
<evidence type="ECO:0000256" key="1">
    <source>
        <dbReference type="ARBA" id="ARBA00001526"/>
    </source>
</evidence>
<evidence type="ECO:0000256" key="13">
    <source>
        <dbReference type="RuleBase" id="RU361140"/>
    </source>
</evidence>
<dbReference type="EC" id="3.5.2.6" evidence="6 13"/>
<dbReference type="SMART" id="SM00849">
    <property type="entry name" value="Lactamase_B"/>
    <property type="match status" value="1"/>
</dbReference>
<dbReference type="InterPro" id="IPR001018">
    <property type="entry name" value="Beta-lactamase_class-B_CS"/>
</dbReference>
<dbReference type="AlphaFoldDB" id="A0A3D2SG43"/>
<evidence type="ECO:0000256" key="9">
    <source>
        <dbReference type="ARBA" id="ARBA00022764"/>
    </source>
</evidence>
<dbReference type="InterPro" id="IPR001279">
    <property type="entry name" value="Metallo-B-lactamas"/>
</dbReference>
<evidence type="ECO:0000256" key="5">
    <source>
        <dbReference type="ARBA" id="ARBA00011245"/>
    </source>
</evidence>
<evidence type="ECO:0000256" key="8">
    <source>
        <dbReference type="ARBA" id="ARBA00022729"/>
    </source>
</evidence>
<dbReference type="GO" id="GO:0008270">
    <property type="term" value="F:zinc ion binding"/>
    <property type="evidence" value="ECO:0007669"/>
    <property type="project" value="InterPro"/>
</dbReference>
<evidence type="ECO:0000256" key="3">
    <source>
        <dbReference type="ARBA" id="ARBA00004418"/>
    </source>
</evidence>
<dbReference type="PANTHER" id="PTHR42951:SF4">
    <property type="entry name" value="ACYL-COENZYME A THIOESTERASE MBLAC2"/>
    <property type="match status" value="1"/>
</dbReference>
<name>A0A3D2SG43_9BACE</name>
<dbReference type="SUPFAM" id="SSF56281">
    <property type="entry name" value="Metallo-hydrolase/oxidoreductase"/>
    <property type="match status" value="1"/>
</dbReference>
<evidence type="ECO:0000256" key="7">
    <source>
        <dbReference type="ARBA" id="ARBA00022723"/>
    </source>
</evidence>
<gene>
    <name evidence="15" type="primary">bla</name>
    <name evidence="15" type="ORF">DHW31_06060</name>
</gene>
<proteinExistence type="inferred from homology"/>
<dbReference type="InterPro" id="IPR036866">
    <property type="entry name" value="RibonucZ/Hydroxyglut_hydro"/>
</dbReference>
<comment type="similarity">
    <text evidence="4 13">Belongs to the metallo-beta-lactamase superfamily. Class-B beta-lactamase family.</text>
</comment>
<dbReference type="PROSITE" id="PS00744">
    <property type="entry name" value="BETA_LACTAMASE_B_2"/>
    <property type="match status" value="1"/>
</dbReference>
<keyword evidence="10 13" id="KW-0378">Hydrolase</keyword>
<evidence type="ECO:0000256" key="12">
    <source>
        <dbReference type="ARBA" id="ARBA00023251"/>
    </source>
</evidence>
<dbReference type="NCBIfam" id="NF012229">
    <property type="entry name" value="bla_class_B_core"/>
    <property type="match status" value="1"/>
</dbReference>
<feature type="domain" description="Metallo-beta-lactamase" evidence="14">
    <location>
        <begin position="26"/>
        <end position="196"/>
    </location>
</feature>
<dbReference type="PROSITE" id="PS00743">
    <property type="entry name" value="BETA_LACTAMASE_B_1"/>
    <property type="match status" value="1"/>
</dbReference>
<evidence type="ECO:0000256" key="2">
    <source>
        <dbReference type="ARBA" id="ARBA00001947"/>
    </source>
</evidence>
<comment type="subunit">
    <text evidence="5">Monomer.</text>
</comment>
<dbReference type="GO" id="GO:0008800">
    <property type="term" value="F:beta-lactamase activity"/>
    <property type="evidence" value="ECO:0007669"/>
    <property type="project" value="UniProtKB-UniRule"/>
</dbReference>
<comment type="subcellular location">
    <subcellularLocation>
        <location evidence="3">Periplasm</location>
    </subcellularLocation>
</comment>
<keyword evidence="12 13" id="KW-0046">Antibiotic resistance</keyword>
<dbReference type="GO" id="GO:0017001">
    <property type="term" value="P:antibiotic catabolic process"/>
    <property type="evidence" value="ECO:0007669"/>
    <property type="project" value="InterPro"/>
</dbReference>
<evidence type="ECO:0000259" key="14">
    <source>
        <dbReference type="SMART" id="SM00849"/>
    </source>
</evidence>
<organism evidence="15 16">
    <name type="scientific">Bacteroides graminisolvens</name>
    <dbReference type="NCBI Taxonomy" id="477666"/>
    <lineage>
        <taxon>Bacteria</taxon>
        <taxon>Pseudomonadati</taxon>
        <taxon>Bacteroidota</taxon>
        <taxon>Bacteroidia</taxon>
        <taxon>Bacteroidales</taxon>
        <taxon>Bacteroidaceae</taxon>
        <taxon>Bacteroides</taxon>
    </lineage>
</organism>
<dbReference type="GO" id="GO:0046677">
    <property type="term" value="P:response to antibiotic"/>
    <property type="evidence" value="ECO:0007669"/>
    <property type="project" value="UniProtKB-UniRule"/>
</dbReference>
<evidence type="ECO:0000313" key="16">
    <source>
        <dbReference type="Proteomes" id="UP000263098"/>
    </source>
</evidence>
<evidence type="ECO:0000256" key="4">
    <source>
        <dbReference type="ARBA" id="ARBA00005250"/>
    </source>
</evidence>
<comment type="caution">
    <text evidence="15">The sequence shown here is derived from an EMBL/GenBank/DDBJ whole genome shotgun (WGS) entry which is preliminary data.</text>
</comment>
<dbReference type="EMBL" id="DPVG01000218">
    <property type="protein sequence ID" value="HCK24341.1"/>
    <property type="molecule type" value="Genomic_DNA"/>
</dbReference>
<dbReference type="GO" id="GO:0042597">
    <property type="term" value="C:periplasmic space"/>
    <property type="evidence" value="ECO:0007669"/>
    <property type="project" value="UniProtKB-SubCell"/>
</dbReference>
<dbReference type="Pfam" id="PF00753">
    <property type="entry name" value="Lactamase_B"/>
    <property type="match status" value="1"/>
</dbReference>
<dbReference type="InterPro" id="IPR050855">
    <property type="entry name" value="NDM-1-like"/>
</dbReference>
<dbReference type="Gene3D" id="3.60.15.10">
    <property type="entry name" value="Ribonuclease Z/Hydroxyacylglutathione hydrolase-like"/>
    <property type="match status" value="1"/>
</dbReference>
<protein>
    <recommendedName>
        <fullName evidence="6 13">Beta-lactamase</fullName>
        <ecNumber evidence="6 13">3.5.2.6</ecNumber>
    </recommendedName>
</protein>
<dbReference type="NCBIfam" id="NF033088">
    <property type="entry name" value="bla_subclass_B1"/>
    <property type="match status" value="1"/>
</dbReference>
<comment type="catalytic activity">
    <reaction evidence="1 13">
        <text>a beta-lactam + H2O = a substituted beta-amino acid</text>
        <dbReference type="Rhea" id="RHEA:20401"/>
        <dbReference type="ChEBI" id="CHEBI:15377"/>
        <dbReference type="ChEBI" id="CHEBI:35627"/>
        <dbReference type="ChEBI" id="CHEBI:140347"/>
        <dbReference type="EC" id="3.5.2.6"/>
    </reaction>
</comment>
<keyword evidence="8" id="KW-0732">Signal</keyword>
<dbReference type="Proteomes" id="UP000263098">
    <property type="component" value="Unassembled WGS sequence"/>
</dbReference>
<dbReference type="InterPro" id="IPR058199">
    <property type="entry name" value="BlaB//VIM/IMP-1"/>
</dbReference>
<accession>A0A3D2SG43</accession>
<evidence type="ECO:0000313" key="15">
    <source>
        <dbReference type="EMBL" id="HCK24341.1"/>
    </source>
</evidence>
<comment type="cofactor">
    <cofactor evidence="2 13">
        <name>Zn(2+)</name>
        <dbReference type="ChEBI" id="CHEBI:29105"/>
    </cofactor>
</comment>
<keyword evidence="9" id="KW-0574">Periplasm</keyword>
<evidence type="ECO:0000256" key="11">
    <source>
        <dbReference type="ARBA" id="ARBA00022833"/>
    </source>
</evidence>
<dbReference type="CDD" id="cd16302">
    <property type="entry name" value="CcrA-like_MBL-B1"/>
    <property type="match status" value="1"/>
</dbReference>
<keyword evidence="11 13" id="KW-0862">Zinc</keyword>
<evidence type="ECO:0000256" key="6">
    <source>
        <dbReference type="ARBA" id="ARBA00012865"/>
    </source>
</evidence>
<reference evidence="15 16" key="1">
    <citation type="journal article" date="2018" name="Nat. Biotechnol.">
        <title>A standardized bacterial taxonomy based on genome phylogeny substantially revises the tree of life.</title>
        <authorList>
            <person name="Parks D.H."/>
            <person name="Chuvochina M."/>
            <person name="Waite D.W."/>
            <person name="Rinke C."/>
            <person name="Skarshewski A."/>
            <person name="Chaumeil P.A."/>
            <person name="Hugenholtz P."/>
        </authorList>
    </citation>
    <scope>NUCLEOTIDE SEQUENCE [LARGE SCALE GENOMIC DNA]</scope>
    <source>
        <strain evidence="15">UBA9667</strain>
    </source>
</reference>
<dbReference type="PANTHER" id="PTHR42951">
    <property type="entry name" value="METALLO-BETA-LACTAMASE DOMAIN-CONTAINING"/>
    <property type="match status" value="1"/>
</dbReference>
<sequence length="217" mass="23949">MEAVKLCDRAYFYVSYDDMGSFGVVPCNGLILVNNGEAALLDTPANDERTAMLVKWIEEGLKAKLTTFIPNHWHGDCLGGLAYLQTKGVKSYANQMTIDIARKEKLPVPDYGFTDSLTVKLGDMDLCCYYPGGGHSTDNIVVWIPSEKILFGGCMVKELKATGLGNLSDVAVAEWPSTIDKVMRKYPDARIVIPGHGAYGDRELLLHTRELLQKAEK</sequence>